<dbReference type="GeneID" id="87822809"/>
<evidence type="ECO:0000313" key="2">
    <source>
        <dbReference type="EMBL" id="KAK4120246.1"/>
    </source>
</evidence>
<evidence type="ECO:0008006" key="4">
    <source>
        <dbReference type="Google" id="ProtNLM"/>
    </source>
</evidence>
<dbReference type="AlphaFoldDB" id="A0AAN6YZV3"/>
<feature type="signal peptide" evidence="1">
    <location>
        <begin position="1"/>
        <end position="21"/>
    </location>
</feature>
<dbReference type="RefSeq" id="XP_062644017.1">
    <property type="nucleotide sequence ID" value="XM_062786043.1"/>
</dbReference>
<keyword evidence="3" id="KW-1185">Reference proteome</keyword>
<proteinExistence type="predicted"/>
<gene>
    <name evidence="2" type="ORF">N657DRAFT_164199</name>
</gene>
<feature type="chain" id="PRO_5042864388" description="Secreted protein" evidence="1">
    <location>
        <begin position="22"/>
        <end position="110"/>
    </location>
</feature>
<reference evidence="2" key="1">
    <citation type="journal article" date="2023" name="Mol. Phylogenet. Evol.">
        <title>Genome-scale phylogeny and comparative genomics of the fungal order Sordariales.</title>
        <authorList>
            <person name="Hensen N."/>
            <person name="Bonometti L."/>
            <person name="Westerberg I."/>
            <person name="Brannstrom I.O."/>
            <person name="Guillou S."/>
            <person name="Cros-Aarteil S."/>
            <person name="Calhoun S."/>
            <person name="Haridas S."/>
            <person name="Kuo A."/>
            <person name="Mondo S."/>
            <person name="Pangilinan J."/>
            <person name="Riley R."/>
            <person name="LaButti K."/>
            <person name="Andreopoulos B."/>
            <person name="Lipzen A."/>
            <person name="Chen C."/>
            <person name="Yan M."/>
            <person name="Daum C."/>
            <person name="Ng V."/>
            <person name="Clum A."/>
            <person name="Steindorff A."/>
            <person name="Ohm R.A."/>
            <person name="Martin F."/>
            <person name="Silar P."/>
            <person name="Natvig D.O."/>
            <person name="Lalanne C."/>
            <person name="Gautier V."/>
            <person name="Ament-Velasquez S.L."/>
            <person name="Kruys A."/>
            <person name="Hutchinson M.I."/>
            <person name="Powell A.J."/>
            <person name="Barry K."/>
            <person name="Miller A.N."/>
            <person name="Grigoriev I.V."/>
            <person name="Debuchy R."/>
            <person name="Gladieux P."/>
            <person name="Hiltunen Thoren M."/>
            <person name="Johannesson H."/>
        </authorList>
    </citation>
    <scope>NUCLEOTIDE SEQUENCE</scope>
    <source>
        <strain evidence="2">CBS 731.68</strain>
    </source>
</reference>
<name>A0AAN6YZV3_9PEZI</name>
<reference evidence="2" key="2">
    <citation type="submission" date="2023-05" db="EMBL/GenBank/DDBJ databases">
        <authorList>
            <consortium name="Lawrence Berkeley National Laboratory"/>
            <person name="Steindorff A."/>
            <person name="Hensen N."/>
            <person name="Bonometti L."/>
            <person name="Westerberg I."/>
            <person name="Brannstrom I.O."/>
            <person name="Guillou S."/>
            <person name="Cros-Aarteil S."/>
            <person name="Calhoun S."/>
            <person name="Haridas S."/>
            <person name="Kuo A."/>
            <person name="Mondo S."/>
            <person name="Pangilinan J."/>
            <person name="Riley R."/>
            <person name="Labutti K."/>
            <person name="Andreopoulos B."/>
            <person name="Lipzen A."/>
            <person name="Chen C."/>
            <person name="Yanf M."/>
            <person name="Daum C."/>
            <person name="Ng V."/>
            <person name="Clum A."/>
            <person name="Ohm R."/>
            <person name="Martin F."/>
            <person name="Silar P."/>
            <person name="Natvig D."/>
            <person name="Lalanne C."/>
            <person name="Gautier V."/>
            <person name="Ament-Velasquez S.L."/>
            <person name="Kruys A."/>
            <person name="Hutchinson M.I."/>
            <person name="Powell A.J."/>
            <person name="Barry K."/>
            <person name="Miller A.N."/>
            <person name="Grigoriev I.V."/>
            <person name="Debuchy R."/>
            <person name="Gladieux P."/>
            <person name="Thoren M.H."/>
            <person name="Johannesson H."/>
        </authorList>
    </citation>
    <scope>NUCLEOTIDE SEQUENCE</scope>
    <source>
        <strain evidence="2">CBS 731.68</strain>
    </source>
</reference>
<comment type="caution">
    <text evidence="2">The sequence shown here is derived from an EMBL/GenBank/DDBJ whole genome shotgun (WGS) entry which is preliminary data.</text>
</comment>
<keyword evidence="1" id="KW-0732">Signal</keyword>
<organism evidence="2 3">
    <name type="scientific">Parathielavia appendiculata</name>
    <dbReference type="NCBI Taxonomy" id="2587402"/>
    <lineage>
        <taxon>Eukaryota</taxon>
        <taxon>Fungi</taxon>
        <taxon>Dikarya</taxon>
        <taxon>Ascomycota</taxon>
        <taxon>Pezizomycotina</taxon>
        <taxon>Sordariomycetes</taxon>
        <taxon>Sordariomycetidae</taxon>
        <taxon>Sordariales</taxon>
        <taxon>Chaetomiaceae</taxon>
        <taxon>Parathielavia</taxon>
    </lineage>
</organism>
<accession>A0AAN6YZV3</accession>
<evidence type="ECO:0000313" key="3">
    <source>
        <dbReference type="Proteomes" id="UP001302602"/>
    </source>
</evidence>
<evidence type="ECO:0000256" key="1">
    <source>
        <dbReference type="SAM" id="SignalP"/>
    </source>
</evidence>
<dbReference type="Proteomes" id="UP001302602">
    <property type="component" value="Unassembled WGS sequence"/>
</dbReference>
<dbReference type="EMBL" id="MU853240">
    <property type="protein sequence ID" value="KAK4120246.1"/>
    <property type="molecule type" value="Genomic_DNA"/>
</dbReference>
<protein>
    <recommendedName>
        <fullName evidence="4">Secreted protein</fullName>
    </recommendedName>
</protein>
<sequence>MAAVAHHPFSALLLAPRLLMARYCISAGSHRSSALSRVMGRPGELAMHGLGKGVTYLVTVGLSSLGVMTSGHVSVLAARLGTLLAQGCSSSAQNASIKGTQFSTLHPPST</sequence>